<evidence type="ECO:0000313" key="7">
    <source>
        <dbReference type="Proteomes" id="UP000676386"/>
    </source>
</evidence>
<gene>
    <name evidence="6" type="ORF">KE626_30135</name>
</gene>
<organism evidence="6 7">
    <name type="scientific">Chitinophaga hostae</name>
    <dbReference type="NCBI Taxonomy" id="2831022"/>
    <lineage>
        <taxon>Bacteria</taxon>
        <taxon>Pseudomonadati</taxon>
        <taxon>Bacteroidota</taxon>
        <taxon>Chitinophagia</taxon>
        <taxon>Chitinophagales</taxon>
        <taxon>Chitinophagaceae</taxon>
        <taxon>Chitinophaga</taxon>
    </lineage>
</organism>
<feature type="transmembrane region" description="Helical" evidence="4">
    <location>
        <begin position="35"/>
        <end position="60"/>
    </location>
</feature>
<keyword evidence="3" id="KW-0804">Transcription</keyword>
<dbReference type="PROSITE" id="PS01124">
    <property type="entry name" value="HTH_ARAC_FAMILY_2"/>
    <property type="match status" value="1"/>
</dbReference>
<accession>A0ABS5J8S8</accession>
<reference evidence="6 7" key="1">
    <citation type="submission" date="2021-04" db="EMBL/GenBank/DDBJ databases">
        <title>Chitinophaga sp. nov., isolated from the rhizosphere soil.</title>
        <authorList>
            <person name="He S."/>
        </authorList>
    </citation>
    <scope>NUCLEOTIDE SEQUENCE [LARGE SCALE GENOMIC DNA]</scope>
    <source>
        <strain evidence="6 7">2R12</strain>
    </source>
</reference>
<evidence type="ECO:0000256" key="2">
    <source>
        <dbReference type="ARBA" id="ARBA00023125"/>
    </source>
</evidence>
<dbReference type="EMBL" id="JAGTXB010000024">
    <property type="protein sequence ID" value="MBS0031628.1"/>
    <property type="molecule type" value="Genomic_DNA"/>
</dbReference>
<dbReference type="InterPro" id="IPR018062">
    <property type="entry name" value="HTH_AraC-typ_CS"/>
</dbReference>
<proteinExistence type="predicted"/>
<keyword evidence="2" id="KW-0238">DNA-binding</keyword>
<dbReference type="InterPro" id="IPR018060">
    <property type="entry name" value="HTH_AraC"/>
</dbReference>
<keyword evidence="4" id="KW-1133">Transmembrane helix</keyword>
<name>A0ABS5J8S8_9BACT</name>
<keyword evidence="7" id="KW-1185">Reference proteome</keyword>
<dbReference type="InterPro" id="IPR009057">
    <property type="entry name" value="Homeodomain-like_sf"/>
</dbReference>
<dbReference type="SMART" id="SM00342">
    <property type="entry name" value="HTH_ARAC"/>
    <property type="match status" value="1"/>
</dbReference>
<evidence type="ECO:0000256" key="1">
    <source>
        <dbReference type="ARBA" id="ARBA00023015"/>
    </source>
</evidence>
<dbReference type="PANTHER" id="PTHR43280:SF29">
    <property type="entry name" value="ARAC-FAMILY TRANSCRIPTIONAL REGULATOR"/>
    <property type="match status" value="1"/>
</dbReference>
<dbReference type="SUPFAM" id="SSF46689">
    <property type="entry name" value="Homeodomain-like"/>
    <property type="match status" value="1"/>
</dbReference>
<dbReference type="Proteomes" id="UP000676386">
    <property type="component" value="Unassembled WGS sequence"/>
</dbReference>
<evidence type="ECO:0000256" key="4">
    <source>
        <dbReference type="SAM" id="Phobius"/>
    </source>
</evidence>
<feature type="transmembrane region" description="Helical" evidence="4">
    <location>
        <begin position="98"/>
        <end position="118"/>
    </location>
</feature>
<evidence type="ECO:0000256" key="3">
    <source>
        <dbReference type="ARBA" id="ARBA00023163"/>
    </source>
</evidence>
<dbReference type="PANTHER" id="PTHR43280">
    <property type="entry name" value="ARAC-FAMILY TRANSCRIPTIONAL REGULATOR"/>
    <property type="match status" value="1"/>
</dbReference>
<feature type="transmembrane region" description="Helical" evidence="4">
    <location>
        <begin position="170"/>
        <end position="192"/>
    </location>
</feature>
<keyword evidence="4" id="KW-0812">Transmembrane</keyword>
<dbReference type="Gene3D" id="1.10.10.60">
    <property type="entry name" value="Homeodomain-like"/>
    <property type="match status" value="2"/>
</dbReference>
<dbReference type="PROSITE" id="PS00041">
    <property type="entry name" value="HTH_ARAC_FAMILY_1"/>
    <property type="match status" value="1"/>
</dbReference>
<keyword evidence="4" id="KW-0472">Membrane</keyword>
<evidence type="ECO:0000313" key="6">
    <source>
        <dbReference type="EMBL" id="MBS0031628.1"/>
    </source>
</evidence>
<dbReference type="Pfam" id="PF12833">
    <property type="entry name" value="HTH_18"/>
    <property type="match status" value="1"/>
</dbReference>
<feature type="domain" description="HTH araC/xylS-type" evidence="5">
    <location>
        <begin position="245"/>
        <end position="347"/>
    </location>
</feature>
<keyword evidence="1" id="KW-0805">Transcription regulation</keyword>
<protein>
    <submittedName>
        <fullName evidence="6">AraC family transcriptional regulator</fullName>
    </submittedName>
</protein>
<sequence>MDIGQQILFFASALGAFNGVILSVYLFFQKKKRSVAITFLCILLLSLSIRVIKSVFRYFNPSLPKIYLQIGLSACFLIGPSLYYFFRALQLKGQPVPLSWKLTWGVLAAIILATGVLVPYQTYPVTWNKIIVYVIYGQWAMYLVAAGVLLKHLLKTIFVNPAALTNTDQFWLMLYIGNCLIYAIYVLSWMGVVWGMHMSGPVFFSLLLYLTIFFHLNGAKLENIGLPEKPEKRKLPADDALLWIEKLEAVIHEKKLYQDPNLKLNDLAKYINITPHQLSQLLNDNLGKSFSTYINEYRIQEACKLISANDRLTFEAIGYEVGYNSKSTFYTAFKKVTATTPALYKESLPNSH</sequence>
<evidence type="ECO:0000259" key="5">
    <source>
        <dbReference type="PROSITE" id="PS01124"/>
    </source>
</evidence>
<feature type="transmembrane region" description="Helical" evidence="4">
    <location>
        <begin position="198"/>
        <end position="216"/>
    </location>
</feature>
<dbReference type="RefSeq" id="WP_211976792.1">
    <property type="nucleotide sequence ID" value="NZ_CBFHAM010000060.1"/>
</dbReference>
<feature type="transmembrane region" description="Helical" evidence="4">
    <location>
        <begin position="6"/>
        <end position="28"/>
    </location>
</feature>
<feature type="transmembrane region" description="Helical" evidence="4">
    <location>
        <begin position="130"/>
        <end position="150"/>
    </location>
</feature>
<comment type="caution">
    <text evidence="6">The sequence shown here is derived from an EMBL/GenBank/DDBJ whole genome shotgun (WGS) entry which is preliminary data.</text>
</comment>
<feature type="transmembrane region" description="Helical" evidence="4">
    <location>
        <begin position="66"/>
        <end position="86"/>
    </location>
</feature>